<feature type="compositionally biased region" description="Low complexity" evidence="10">
    <location>
        <begin position="154"/>
        <end position="172"/>
    </location>
</feature>
<dbReference type="InterPro" id="IPR006612">
    <property type="entry name" value="THAP_Znf"/>
</dbReference>
<evidence type="ECO:0000259" key="11">
    <source>
        <dbReference type="PROSITE" id="PS50157"/>
    </source>
</evidence>
<evidence type="ECO:0000256" key="1">
    <source>
        <dbReference type="ARBA" id="ARBA00004123"/>
    </source>
</evidence>
<evidence type="ECO:0000256" key="9">
    <source>
        <dbReference type="PROSITE-ProRule" id="PRU00309"/>
    </source>
</evidence>
<protein>
    <submittedName>
        <fullName evidence="13">Uncharacterized protein</fullName>
    </submittedName>
</protein>
<keyword evidence="6 9" id="KW-0238">DNA-binding</keyword>
<dbReference type="InterPro" id="IPR050589">
    <property type="entry name" value="Ikaros_C2H2-ZF"/>
</dbReference>
<accession>A0A922CXE6</accession>
<dbReference type="GO" id="GO:0000978">
    <property type="term" value="F:RNA polymerase II cis-regulatory region sequence-specific DNA binding"/>
    <property type="evidence" value="ECO:0007669"/>
    <property type="project" value="TreeGrafter"/>
</dbReference>
<keyword evidence="7" id="KW-0539">Nucleus</keyword>
<dbReference type="OrthoDB" id="7312725at2759"/>
<evidence type="ECO:0000259" key="12">
    <source>
        <dbReference type="PROSITE" id="PS50950"/>
    </source>
</evidence>
<dbReference type="PROSITE" id="PS50157">
    <property type="entry name" value="ZINC_FINGER_C2H2_2"/>
    <property type="match status" value="2"/>
</dbReference>
<dbReference type="PANTHER" id="PTHR24404">
    <property type="entry name" value="ZINC FINGER PROTEIN"/>
    <property type="match status" value="1"/>
</dbReference>
<reference evidence="13" key="2">
    <citation type="submission" date="2020-12" db="EMBL/GenBank/DDBJ databases">
        <authorList>
            <person name="Kanost M."/>
        </authorList>
    </citation>
    <scope>NUCLEOTIDE SEQUENCE</scope>
</reference>
<evidence type="ECO:0000313" key="14">
    <source>
        <dbReference type="Proteomes" id="UP000791440"/>
    </source>
</evidence>
<organism evidence="13 14">
    <name type="scientific">Manduca sexta</name>
    <name type="common">Tobacco hawkmoth</name>
    <name type="synonym">Tobacco hornworm</name>
    <dbReference type="NCBI Taxonomy" id="7130"/>
    <lineage>
        <taxon>Eukaryota</taxon>
        <taxon>Metazoa</taxon>
        <taxon>Ecdysozoa</taxon>
        <taxon>Arthropoda</taxon>
        <taxon>Hexapoda</taxon>
        <taxon>Insecta</taxon>
        <taxon>Pterygota</taxon>
        <taxon>Neoptera</taxon>
        <taxon>Endopterygota</taxon>
        <taxon>Lepidoptera</taxon>
        <taxon>Glossata</taxon>
        <taxon>Ditrysia</taxon>
        <taxon>Bombycoidea</taxon>
        <taxon>Sphingidae</taxon>
        <taxon>Sphinginae</taxon>
        <taxon>Sphingini</taxon>
        <taxon>Manduca</taxon>
    </lineage>
</organism>
<evidence type="ECO:0000256" key="6">
    <source>
        <dbReference type="ARBA" id="ARBA00023125"/>
    </source>
</evidence>
<evidence type="ECO:0000256" key="3">
    <source>
        <dbReference type="ARBA" id="ARBA00022737"/>
    </source>
</evidence>
<name>A0A922CXE6_MANSE</name>
<evidence type="ECO:0000256" key="4">
    <source>
        <dbReference type="ARBA" id="ARBA00022771"/>
    </source>
</evidence>
<dbReference type="Pfam" id="PF05485">
    <property type="entry name" value="THAP"/>
    <property type="match status" value="1"/>
</dbReference>
<dbReference type="GO" id="GO:0003700">
    <property type="term" value="F:DNA-binding transcription factor activity"/>
    <property type="evidence" value="ECO:0007669"/>
    <property type="project" value="TreeGrafter"/>
</dbReference>
<dbReference type="Gene3D" id="3.30.160.60">
    <property type="entry name" value="Classic Zinc Finger"/>
    <property type="match status" value="2"/>
</dbReference>
<gene>
    <name evidence="13" type="ORF">O3G_MSEX012682</name>
</gene>
<keyword evidence="3" id="KW-0677">Repeat</keyword>
<evidence type="ECO:0000256" key="7">
    <source>
        <dbReference type="ARBA" id="ARBA00023242"/>
    </source>
</evidence>
<keyword evidence="4 8" id="KW-0863">Zinc-finger</keyword>
<evidence type="ECO:0000313" key="13">
    <source>
        <dbReference type="EMBL" id="KAG6461508.1"/>
    </source>
</evidence>
<dbReference type="AlphaFoldDB" id="A0A922CXE6"/>
<keyword evidence="5" id="KW-0862">Zinc</keyword>
<keyword evidence="14" id="KW-1185">Reference proteome</keyword>
<keyword evidence="2" id="KW-0479">Metal-binding</keyword>
<dbReference type="Pfam" id="PF00096">
    <property type="entry name" value="zf-C2H2"/>
    <property type="match status" value="1"/>
</dbReference>
<dbReference type="Proteomes" id="UP000791440">
    <property type="component" value="Unassembled WGS sequence"/>
</dbReference>
<dbReference type="SUPFAM" id="SSF57667">
    <property type="entry name" value="beta-beta-alpha zinc fingers"/>
    <property type="match status" value="2"/>
</dbReference>
<proteinExistence type="predicted"/>
<feature type="region of interest" description="Disordered" evidence="10">
    <location>
        <begin position="86"/>
        <end position="193"/>
    </location>
</feature>
<dbReference type="InterPro" id="IPR036236">
    <property type="entry name" value="Znf_C2H2_sf"/>
</dbReference>
<dbReference type="GO" id="GO:0008270">
    <property type="term" value="F:zinc ion binding"/>
    <property type="evidence" value="ECO:0007669"/>
    <property type="project" value="UniProtKB-KW"/>
</dbReference>
<feature type="domain" description="C2H2-type" evidence="11">
    <location>
        <begin position="481"/>
        <end position="509"/>
    </location>
</feature>
<evidence type="ECO:0000256" key="10">
    <source>
        <dbReference type="SAM" id="MobiDB-lite"/>
    </source>
</evidence>
<dbReference type="SMART" id="SM00355">
    <property type="entry name" value="ZnF_C2H2"/>
    <property type="match status" value="4"/>
</dbReference>
<sequence length="534" mass="60686">MAKSRCFLGCDEDNPIYFGFPTSRAKYKKWLSLMNKTGNVTPDDVLCHRHFATSDYERIRGKFRLKKNVMPSLLLTGESETTATTITISSESAQDKSSTPEQDSRIDTGEKPPDDSTQKPPDKLVDNGETAESTSKTKPSEVAEDSLNKSCEQNNKSDSDSSSSVICNSEDSVLSESNVKTVHRPQTPDAGQDIEDIITNYHIRNKKPNKLVSPPREIESPVIEVACQTEPPKEPDPVFIEVSVDQDPNASNPEAGSQDCLMLLESLQVEVDPTMLLLPERDEDDDSDDDVQEVERKDDPISLVTSSDEDEVIIQEPEIDTVEVSSGSDEDDVPLVKLVKKKPKEGRKKKSNYRPPANIAKIMWGLCEYYCLQCKYNTTSKSDYTRHLKHHETVLHICQICGYTTSSKQQFWRHKRKHKAEKRFKCHLCEYKARHSMSLVYHLKSHDRKNGVECGKCGLYFIEKRNAARHLKNCTGKGKVYPCKLCSYMTKRLSDLRRHVNSIHGDDDVDYIPSYYVFHFTLYSCINFSILLNF</sequence>
<feature type="compositionally biased region" description="Acidic residues" evidence="10">
    <location>
        <begin position="281"/>
        <end position="292"/>
    </location>
</feature>
<comment type="caution">
    <text evidence="13">The sequence shown here is derived from an EMBL/GenBank/DDBJ whole genome shotgun (WGS) entry which is preliminary data.</text>
</comment>
<dbReference type="InterPro" id="IPR013087">
    <property type="entry name" value="Znf_C2H2_type"/>
</dbReference>
<dbReference type="GO" id="GO:0006357">
    <property type="term" value="P:regulation of transcription by RNA polymerase II"/>
    <property type="evidence" value="ECO:0007669"/>
    <property type="project" value="TreeGrafter"/>
</dbReference>
<evidence type="ECO:0000256" key="5">
    <source>
        <dbReference type="ARBA" id="ARBA00022833"/>
    </source>
</evidence>
<feature type="region of interest" description="Disordered" evidence="10">
    <location>
        <begin position="278"/>
        <end position="299"/>
    </location>
</feature>
<dbReference type="PANTHER" id="PTHR24404:SF114">
    <property type="entry name" value="KLUMPFUSS, ISOFORM B-RELATED"/>
    <property type="match status" value="1"/>
</dbReference>
<dbReference type="SMART" id="SM00980">
    <property type="entry name" value="THAP"/>
    <property type="match status" value="1"/>
</dbReference>
<feature type="domain" description="C2H2-type" evidence="11">
    <location>
        <begin position="396"/>
        <end position="423"/>
    </location>
</feature>
<dbReference type="PROSITE" id="PS50950">
    <property type="entry name" value="ZF_THAP"/>
    <property type="match status" value="1"/>
</dbReference>
<dbReference type="SUPFAM" id="SSF57716">
    <property type="entry name" value="Glucocorticoid receptor-like (DNA-binding domain)"/>
    <property type="match status" value="1"/>
</dbReference>
<feature type="domain" description="THAP-type" evidence="12">
    <location>
        <begin position="1"/>
        <end position="74"/>
    </location>
</feature>
<evidence type="ECO:0000256" key="2">
    <source>
        <dbReference type="ARBA" id="ARBA00022723"/>
    </source>
</evidence>
<comment type="subcellular location">
    <subcellularLocation>
        <location evidence="1">Nucleus</location>
    </subcellularLocation>
</comment>
<reference evidence="13" key="1">
    <citation type="journal article" date="2016" name="Insect Biochem. Mol. Biol.">
        <title>Multifaceted biological insights from a draft genome sequence of the tobacco hornworm moth, Manduca sexta.</title>
        <authorList>
            <person name="Kanost M.R."/>
            <person name="Arrese E.L."/>
            <person name="Cao X."/>
            <person name="Chen Y.R."/>
            <person name="Chellapilla S."/>
            <person name="Goldsmith M.R."/>
            <person name="Grosse-Wilde E."/>
            <person name="Heckel D.G."/>
            <person name="Herndon N."/>
            <person name="Jiang H."/>
            <person name="Papanicolaou A."/>
            <person name="Qu J."/>
            <person name="Soulages J.L."/>
            <person name="Vogel H."/>
            <person name="Walters J."/>
            <person name="Waterhouse R.M."/>
            <person name="Ahn S.J."/>
            <person name="Almeida F.C."/>
            <person name="An C."/>
            <person name="Aqrawi P."/>
            <person name="Bretschneider A."/>
            <person name="Bryant W.B."/>
            <person name="Bucks S."/>
            <person name="Chao H."/>
            <person name="Chevignon G."/>
            <person name="Christen J.M."/>
            <person name="Clarke D.F."/>
            <person name="Dittmer N.T."/>
            <person name="Ferguson L.C.F."/>
            <person name="Garavelou S."/>
            <person name="Gordon K.H.J."/>
            <person name="Gunaratna R.T."/>
            <person name="Han Y."/>
            <person name="Hauser F."/>
            <person name="He Y."/>
            <person name="Heidel-Fischer H."/>
            <person name="Hirsh A."/>
            <person name="Hu Y."/>
            <person name="Jiang H."/>
            <person name="Kalra D."/>
            <person name="Klinner C."/>
            <person name="Konig C."/>
            <person name="Kovar C."/>
            <person name="Kroll A.R."/>
            <person name="Kuwar S.S."/>
            <person name="Lee S.L."/>
            <person name="Lehman R."/>
            <person name="Li K."/>
            <person name="Li Z."/>
            <person name="Liang H."/>
            <person name="Lovelace S."/>
            <person name="Lu Z."/>
            <person name="Mansfield J.H."/>
            <person name="McCulloch K.J."/>
            <person name="Mathew T."/>
            <person name="Morton B."/>
            <person name="Muzny D.M."/>
            <person name="Neunemann D."/>
            <person name="Ongeri F."/>
            <person name="Pauchet Y."/>
            <person name="Pu L.L."/>
            <person name="Pyrousis I."/>
            <person name="Rao X.J."/>
            <person name="Redding A."/>
            <person name="Roesel C."/>
            <person name="Sanchez-Gracia A."/>
            <person name="Schaack S."/>
            <person name="Shukla A."/>
            <person name="Tetreau G."/>
            <person name="Wang Y."/>
            <person name="Xiong G.H."/>
            <person name="Traut W."/>
            <person name="Walsh T.K."/>
            <person name="Worley K.C."/>
            <person name="Wu D."/>
            <person name="Wu W."/>
            <person name="Wu Y.Q."/>
            <person name="Zhang X."/>
            <person name="Zou Z."/>
            <person name="Zucker H."/>
            <person name="Briscoe A.D."/>
            <person name="Burmester T."/>
            <person name="Clem R.J."/>
            <person name="Feyereisen R."/>
            <person name="Grimmelikhuijzen C.J.P."/>
            <person name="Hamodrakas S.J."/>
            <person name="Hansson B.S."/>
            <person name="Huguet E."/>
            <person name="Jermiin L.S."/>
            <person name="Lan Q."/>
            <person name="Lehman H.K."/>
            <person name="Lorenzen M."/>
            <person name="Merzendorfer H."/>
            <person name="Michalopoulos I."/>
            <person name="Morton D.B."/>
            <person name="Muthukrishnan S."/>
            <person name="Oakeshott J.G."/>
            <person name="Palmer W."/>
            <person name="Park Y."/>
            <person name="Passarelli A.L."/>
            <person name="Rozas J."/>
            <person name="Schwartz L.M."/>
            <person name="Smith W."/>
            <person name="Southgate A."/>
            <person name="Vilcinskas A."/>
            <person name="Vogt R."/>
            <person name="Wang P."/>
            <person name="Werren J."/>
            <person name="Yu X.Q."/>
            <person name="Zhou J.J."/>
            <person name="Brown S.J."/>
            <person name="Scherer S.E."/>
            <person name="Richards S."/>
            <person name="Blissard G.W."/>
        </authorList>
    </citation>
    <scope>NUCLEOTIDE SEQUENCE</scope>
</reference>
<dbReference type="GO" id="GO:0005634">
    <property type="term" value="C:nucleus"/>
    <property type="evidence" value="ECO:0007669"/>
    <property type="project" value="UniProtKB-SubCell"/>
</dbReference>
<dbReference type="EMBL" id="JH668751">
    <property type="protein sequence ID" value="KAG6461508.1"/>
    <property type="molecule type" value="Genomic_DNA"/>
</dbReference>
<feature type="compositionally biased region" description="Basic and acidic residues" evidence="10">
    <location>
        <begin position="102"/>
        <end position="126"/>
    </location>
</feature>
<evidence type="ECO:0000256" key="8">
    <source>
        <dbReference type="PROSITE-ProRule" id="PRU00042"/>
    </source>
</evidence>